<dbReference type="InterPro" id="IPR016123">
    <property type="entry name" value="Mog1/PsbP_a/b/a-sand"/>
</dbReference>
<keyword evidence="2" id="KW-0813">Transport</keyword>
<evidence type="ECO:0000256" key="2">
    <source>
        <dbReference type="ARBA" id="ARBA00022448"/>
    </source>
</evidence>
<comment type="caution">
    <text evidence="4">The sequence shown here is derived from an EMBL/GenBank/DDBJ whole genome shotgun (WGS) entry which is preliminary data.</text>
</comment>
<protein>
    <recommendedName>
        <fullName evidence="6">Mog1p/PsbP-like protein</fullName>
    </recommendedName>
</protein>
<comment type="similarity">
    <text evidence="1">Belongs to the MOG1 family.</text>
</comment>
<dbReference type="GO" id="GO:0006606">
    <property type="term" value="P:protein import into nucleus"/>
    <property type="evidence" value="ECO:0007669"/>
    <property type="project" value="TreeGrafter"/>
</dbReference>
<reference evidence="4 5" key="1">
    <citation type="journal article" date="2019" name="PLoS Genet.">
        <title>Convergent evolution of linked mating-type loci in basidiomycete fungi.</title>
        <authorList>
            <person name="Sun S."/>
            <person name="Coelho M.A."/>
            <person name="Heitman J."/>
            <person name="Nowrousian M."/>
        </authorList>
    </citation>
    <scope>NUCLEOTIDE SEQUENCE [LARGE SCALE GENOMIC DNA]</scope>
    <source>
        <strain evidence="4 5">CBS 4282</strain>
    </source>
</reference>
<dbReference type="SUPFAM" id="SSF55724">
    <property type="entry name" value="Mog1p/PsbP-like"/>
    <property type="match status" value="1"/>
</dbReference>
<dbReference type="GO" id="GO:0005085">
    <property type="term" value="F:guanyl-nucleotide exchange factor activity"/>
    <property type="evidence" value="ECO:0007669"/>
    <property type="project" value="TreeGrafter"/>
</dbReference>
<dbReference type="GO" id="GO:0005634">
    <property type="term" value="C:nucleus"/>
    <property type="evidence" value="ECO:0007669"/>
    <property type="project" value="TreeGrafter"/>
</dbReference>
<dbReference type="OrthoDB" id="10255285at2759"/>
<keyword evidence="3" id="KW-0653">Protein transport</keyword>
<evidence type="ECO:0008006" key="6">
    <source>
        <dbReference type="Google" id="ProtNLM"/>
    </source>
</evidence>
<dbReference type="Pfam" id="PF04603">
    <property type="entry name" value="Mog1"/>
    <property type="match status" value="1"/>
</dbReference>
<sequence length="215" mass="22677">MTAPAPAATPTAARPLFGGAIAFAVPPGYRDASDFRQVPDTQEVFVADQSDTSVIVEILESVDEGDAGTDLNAAARFHFDALAHDNAALSSEILTPPQPPAAPQLLTAASASQLPTPNPVIVTGIQTIHKFSHDPSGAPRPGHEGDAPDRVWIGVALWRCWADLPGAKKRADVVGSVNVNLSAEGGEAEQRAVEAWWRQSVASMRVLDWGLFGDQ</sequence>
<gene>
    <name evidence="4" type="ORF">VHUM_00307</name>
</gene>
<dbReference type="PANTHER" id="PTHR15837:SF0">
    <property type="entry name" value="RAN GUANINE NUCLEOTIDE RELEASE FACTOR"/>
    <property type="match status" value="1"/>
</dbReference>
<evidence type="ECO:0000256" key="3">
    <source>
        <dbReference type="ARBA" id="ARBA00022927"/>
    </source>
</evidence>
<dbReference type="AlphaFoldDB" id="A0A7D8Z7M7"/>
<keyword evidence="5" id="KW-1185">Reference proteome</keyword>
<dbReference type="Proteomes" id="UP000473826">
    <property type="component" value="Unassembled WGS sequence"/>
</dbReference>
<name>A0A7D8Z7M7_VANHU</name>
<organism evidence="4 5">
    <name type="scientific">Vanrija humicola</name>
    <name type="common">Yeast</name>
    <name type="synonym">Cryptococcus humicola</name>
    <dbReference type="NCBI Taxonomy" id="5417"/>
    <lineage>
        <taxon>Eukaryota</taxon>
        <taxon>Fungi</taxon>
        <taxon>Dikarya</taxon>
        <taxon>Basidiomycota</taxon>
        <taxon>Agaricomycotina</taxon>
        <taxon>Tremellomycetes</taxon>
        <taxon>Trichosporonales</taxon>
        <taxon>Trichosporonaceae</taxon>
        <taxon>Vanrija</taxon>
    </lineage>
</organism>
<dbReference type="EMBL" id="QKWK01000001">
    <property type="protein sequence ID" value="TXT15804.1"/>
    <property type="molecule type" value="Genomic_DNA"/>
</dbReference>
<proteinExistence type="inferred from homology"/>
<accession>A0A7D8Z7M7</accession>
<dbReference type="PANTHER" id="PTHR15837">
    <property type="entry name" value="RAN GUANINE NUCLEOTIDE RELEASE FACTOR"/>
    <property type="match status" value="1"/>
</dbReference>
<evidence type="ECO:0000313" key="5">
    <source>
        <dbReference type="Proteomes" id="UP000473826"/>
    </source>
</evidence>
<dbReference type="Gene3D" id="3.40.1000.10">
    <property type="entry name" value="Mog1/PsbP, alpha/beta/alpha sandwich"/>
    <property type="match status" value="1"/>
</dbReference>
<evidence type="ECO:0000256" key="1">
    <source>
        <dbReference type="ARBA" id="ARBA00010307"/>
    </source>
</evidence>
<evidence type="ECO:0000313" key="4">
    <source>
        <dbReference type="EMBL" id="TXT15804.1"/>
    </source>
</evidence>
<dbReference type="GO" id="GO:0031267">
    <property type="term" value="F:small GTPase binding"/>
    <property type="evidence" value="ECO:0007669"/>
    <property type="project" value="TreeGrafter"/>
</dbReference>
<dbReference type="InterPro" id="IPR007681">
    <property type="entry name" value="Mog1"/>
</dbReference>